<protein>
    <submittedName>
        <fullName evidence="3">Uncharacterized protein</fullName>
    </submittedName>
</protein>
<dbReference type="EMBL" id="BGPR01116829">
    <property type="protein sequence ID" value="GBN08153.1"/>
    <property type="molecule type" value="Genomic_DNA"/>
</dbReference>
<evidence type="ECO:0000313" key="3">
    <source>
        <dbReference type="EMBL" id="GBN08139.1"/>
    </source>
</evidence>
<evidence type="ECO:0000313" key="4">
    <source>
        <dbReference type="EMBL" id="GBN08153.1"/>
    </source>
</evidence>
<name>A0A4Y2L163_ARAVE</name>
<dbReference type="EMBL" id="BGPR01116798">
    <property type="protein sequence ID" value="GBN08079.1"/>
    <property type="molecule type" value="Genomic_DNA"/>
</dbReference>
<evidence type="ECO:0000313" key="5">
    <source>
        <dbReference type="Proteomes" id="UP000499080"/>
    </source>
</evidence>
<gene>
    <name evidence="2" type="ORF">AVEN_183392_1</name>
    <name evidence="3" type="ORF">AVEN_32396_1</name>
    <name evidence="4" type="ORF">AVEN_67216_1</name>
</gene>
<feature type="non-terminal residue" evidence="3">
    <location>
        <position position="1"/>
    </location>
</feature>
<reference evidence="3 5" key="1">
    <citation type="journal article" date="2019" name="Sci. Rep.">
        <title>Orb-weaving spider Araneus ventricosus genome elucidates the spidroin gene catalogue.</title>
        <authorList>
            <person name="Kono N."/>
            <person name="Nakamura H."/>
            <person name="Ohtoshi R."/>
            <person name="Moran D.A.P."/>
            <person name="Shinohara A."/>
            <person name="Yoshida Y."/>
            <person name="Fujiwara M."/>
            <person name="Mori M."/>
            <person name="Tomita M."/>
            <person name="Arakawa K."/>
        </authorList>
    </citation>
    <scope>NUCLEOTIDE SEQUENCE [LARGE SCALE GENOMIC DNA]</scope>
</reference>
<evidence type="ECO:0000313" key="2">
    <source>
        <dbReference type="EMBL" id="GBN08079.1"/>
    </source>
</evidence>
<proteinExistence type="predicted"/>
<feature type="compositionally biased region" description="Basic and acidic residues" evidence="1">
    <location>
        <begin position="1"/>
        <end position="18"/>
    </location>
</feature>
<dbReference type="AlphaFoldDB" id="A0A4Y2L163"/>
<evidence type="ECO:0000256" key="1">
    <source>
        <dbReference type="SAM" id="MobiDB-lite"/>
    </source>
</evidence>
<dbReference type="EMBL" id="BGPR01116822">
    <property type="protein sequence ID" value="GBN08139.1"/>
    <property type="molecule type" value="Genomic_DNA"/>
</dbReference>
<comment type="caution">
    <text evidence="3">The sequence shown here is derived from an EMBL/GenBank/DDBJ whole genome shotgun (WGS) entry which is preliminary data.</text>
</comment>
<keyword evidence="5" id="KW-1185">Reference proteome</keyword>
<dbReference type="Proteomes" id="UP000499080">
    <property type="component" value="Unassembled WGS sequence"/>
</dbReference>
<accession>A0A4Y2L163</accession>
<organism evidence="3 5">
    <name type="scientific">Araneus ventricosus</name>
    <name type="common">Orbweaver spider</name>
    <name type="synonym">Epeira ventricosa</name>
    <dbReference type="NCBI Taxonomy" id="182803"/>
    <lineage>
        <taxon>Eukaryota</taxon>
        <taxon>Metazoa</taxon>
        <taxon>Ecdysozoa</taxon>
        <taxon>Arthropoda</taxon>
        <taxon>Chelicerata</taxon>
        <taxon>Arachnida</taxon>
        <taxon>Araneae</taxon>
        <taxon>Araneomorphae</taxon>
        <taxon>Entelegynae</taxon>
        <taxon>Araneoidea</taxon>
        <taxon>Araneidae</taxon>
        <taxon>Araneus</taxon>
    </lineage>
</organism>
<feature type="region of interest" description="Disordered" evidence="1">
    <location>
        <begin position="1"/>
        <end position="94"/>
    </location>
</feature>
<sequence length="189" mass="21536">EERVVETGDQKLPDHGQHDSCSSIVRKRKKTSKRKLEAVTKRNLQPPGNSEERVVEPETQFIGNPPPHEDCQPHICSEKAPQNNGTFKPLQRSDIEMNIQPPNEEMDPLGIDENNNNDEYLRDENSCSNISDLSAVENKSDAHSTIPVITLDSESEDEVFTFAHREYAEYLEKLYPSVIRLQYGIGIKY</sequence>